<dbReference type="SUPFAM" id="SSF48452">
    <property type="entry name" value="TPR-like"/>
    <property type="match status" value="1"/>
</dbReference>
<comment type="subcellular location">
    <subcellularLocation>
        <location evidence="1">Cytoplasm</location>
        <location evidence="1">Cytoskeleton</location>
        <location evidence="1">Cilium axoneme</location>
    </subcellularLocation>
</comment>
<dbReference type="PROSITE" id="PS50005">
    <property type="entry name" value="TPR"/>
    <property type="match status" value="1"/>
</dbReference>
<dbReference type="GO" id="GO:0005930">
    <property type="term" value="C:axoneme"/>
    <property type="evidence" value="ECO:0007669"/>
    <property type="project" value="UniProtKB-SubCell"/>
</dbReference>
<evidence type="ECO:0000256" key="4">
    <source>
        <dbReference type="ARBA" id="ARBA00022803"/>
    </source>
</evidence>
<evidence type="ECO:0000256" key="10">
    <source>
        <dbReference type="SAM" id="MobiDB-lite"/>
    </source>
</evidence>
<dbReference type="Pfam" id="PF13432">
    <property type="entry name" value="TPR_16"/>
    <property type="match status" value="1"/>
</dbReference>
<keyword evidence="5" id="KW-0206">Cytoskeleton</keyword>
<evidence type="ECO:0000256" key="7">
    <source>
        <dbReference type="ARBA" id="ARBA00034139"/>
    </source>
</evidence>
<evidence type="ECO:0000313" key="11">
    <source>
        <dbReference type="EMBL" id="KAI6654146.1"/>
    </source>
</evidence>
<dbReference type="InterPro" id="IPR019734">
    <property type="entry name" value="TPR_rpt"/>
</dbReference>
<protein>
    <recommendedName>
        <fullName evidence="7">Outer dynein arm-docking complex subunit 4</fullName>
    </recommendedName>
    <alternativeName>
        <fullName evidence="8">Tetratricopeptide repeat protein 25</fullName>
    </alternativeName>
</protein>
<evidence type="ECO:0000256" key="1">
    <source>
        <dbReference type="ARBA" id="ARBA00004430"/>
    </source>
</evidence>
<name>A0AAV7K1K2_9METZ</name>
<keyword evidence="12" id="KW-1185">Reference proteome</keyword>
<reference evidence="11 12" key="1">
    <citation type="journal article" date="2023" name="BMC Biol.">
        <title>The compact genome of the sponge Oopsacas minuta (Hexactinellida) is lacking key metazoan core genes.</title>
        <authorList>
            <person name="Santini S."/>
            <person name="Schenkelaars Q."/>
            <person name="Jourda C."/>
            <person name="Duchesne M."/>
            <person name="Belahbib H."/>
            <person name="Rocher C."/>
            <person name="Selva M."/>
            <person name="Riesgo A."/>
            <person name="Vervoort M."/>
            <person name="Leys S.P."/>
            <person name="Kodjabachian L."/>
            <person name="Le Bivic A."/>
            <person name="Borchiellini C."/>
            <person name="Claverie J.M."/>
            <person name="Renard E."/>
        </authorList>
    </citation>
    <scope>NUCLEOTIDE SEQUENCE [LARGE SCALE GENOMIC DNA]</scope>
    <source>
        <strain evidence="11">SPO-2</strain>
    </source>
</reference>
<feature type="compositionally biased region" description="Acidic residues" evidence="10">
    <location>
        <begin position="515"/>
        <end position="531"/>
    </location>
</feature>
<comment type="caution">
    <text evidence="11">The sequence shown here is derived from an EMBL/GenBank/DDBJ whole genome shotgun (WGS) entry which is preliminary data.</text>
</comment>
<dbReference type="InterPro" id="IPR011990">
    <property type="entry name" value="TPR-like_helical_dom_sf"/>
</dbReference>
<gene>
    <name evidence="11" type="ORF">LOD99_2991</name>
</gene>
<feature type="region of interest" description="Disordered" evidence="10">
    <location>
        <begin position="151"/>
        <end position="187"/>
    </location>
</feature>
<evidence type="ECO:0000256" key="9">
    <source>
        <dbReference type="PROSITE-ProRule" id="PRU00339"/>
    </source>
</evidence>
<evidence type="ECO:0000256" key="8">
    <source>
        <dbReference type="ARBA" id="ARBA00034143"/>
    </source>
</evidence>
<feature type="region of interest" description="Disordered" evidence="10">
    <location>
        <begin position="504"/>
        <end position="531"/>
    </location>
</feature>
<dbReference type="InterPro" id="IPR040111">
    <property type="entry name" value="ODAD4"/>
</dbReference>
<dbReference type="PANTHER" id="PTHR23040">
    <property type="match status" value="1"/>
</dbReference>
<keyword evidence="4 9" id="KW-0802">TPR repeat</keyword>
<evidence type="ECO:0000256" key="3">
    <source>
        <dbReference type="ARBA" id="ARBA00022737"/>
    </source>
</evidence>
<evidence type="ECO:0000313" key="12">
    <source>
        <dbReference type="Proteomes" id="UP001165289"/>
    </source>
</evidence>
<dbReference type="EMBL" id="JAKMXF010000233">
    <property type="protein sequence ID" value="KAI6654146.1"/>
    <property type="molecule type" value="Genomic_DNA"/>
</dbReference>
<feature type="repeat" description="TPR" evidence="9">
    <location>
        <begin position="13"/>
        <end position="46"/>
    </location>
</feature>
<dbReference type="Gene3D" id="1.25.40.10">
    <property type="entry name" value="Tetratricopeptide repeat domain"/>
    <property type="match status" value="3"/>
</dbReference>
<keyword evidence="3" id="KW-0677">Repeat</keyword>
<dbReference type="Proteomes" id="UP001165289">
    <property type="component" value="Unassembled WGS sequence"/>
</dbReference>
<keyword evidence="2" id="KW-0963">Cytoplasm</keyword>
<proteinExistence type="predicted"/>
<evidence type="ECO:0000256" key="5">
    <source>
        <dbReference type="ARBA" id="ARBA00023212"/>
    </source>
</evidence>
<keyword evidence="6" id="KW-0966">Cell projection</keyword>
<sequence length="531" mass="60638">MVEDNKDGPQSTFSTYLAEGDKLFTEGHYEKALSYYNQALELESDNRIGLVARSKCYLAIGDRKTALEDAEASLTEDKTFVKGVYQKAEVLYSMGEFEFALVYYERGRKLRPELAEFRLGIQKAKEAIGNSVGGPDVVKLEKKGDLTYFKQQESQAKKKKPGKQVGMIQRQDKVEKKRSPPLPYGSKQTVRSLLGELNSDKEYLEGIFSDKDMMENDRLGLRDLVIDGLEYLDRRTEFWRQQQPIYSRKRDKYLRNIKPPITIAVGASIRKGHAEGDQSEYVRQNLEEIEEALNDMRLDQGYEQGEALMKYMEKLDDRVLTDKSSLLATLHALLGNLLLSLNREDEALKHFMMDRDLSGRGPVRNRCLENLGRVYFLKEDYSQAIDMWNERLTTGDINAEELAWVYHEIGRANFELGRWKDSREYGEKALTAAEEASDKLWQLNALVLIAQSLVKNGDFKLAMQNYEQAKQLAESASDQAAKGAIESVLIQLKEGMEGMVRGITGDEGTDMRQEDVEDNIVTEQEDMIQPE</sequence>
<evidence type="ECO:0000256" key="6">
    <source>
        <dbReference type="ARBA" id="ARBA00023273"/>
    </source>
</evidence>
<organism evidence="11 12">
    <name type="scientific">Oopsacas minuta</name>
    <dbReference type="NCBI Taxonomy" id="111878"/>
    <lineage>
        <taxon>Eukaryota</taxon>
        <taxon>Metazoa</taxon>
        <taxon>Porifera</taxon>
        <taxon>Hexactinellida</taxon>
        <taxon>Hexasterophora</taxon>
        <taxon>Lyssacinosida</taxon>
        <taxon>Leucopsacidae</taxon>
        <taxon>Oopsacas</taxon>
    </lineage>
</organism>
<evidence type="ECO:0000256" key="2">
    <source>
        <dbReference type="ARBA" id="ARBA00022490"/>
    </source>
</evidence>
<dbReference type="AlphaFoldDB" id="A0AAV7K1K2"/>
<dbReference type="PANTHER" id="PTHR23040:SF1">
    <property type="entry name" value="OUTER DYNEIN ARM-DOCKING COMPLEX SUBUNIT 4"/>
    <property type="match status" value="1"/>
</dbReference>
<dbReference type="SMART" id="SM00028">
    <property type="entry name" value="TPR"/>
    <property type="match status" value="7"/>
</dbReference>
<accession>A0AAV7K1K2</accession>
<dbReference type="Pfam" id="PF13424">
    <property type="entry name" value="TPR_12"/>
    <property type="match status" value="1"/>
</dbReference>